<feature type="transmembrane region" description="Helical" evidence="2">
    <location>
        <begin position="117"/>
        <end position="138"/>
    </location>
</feature>
<name>A0A6C0IIT5_9ZZZZ</name>
<evidence type="ECO:0000256" key="2">
    <source>
        <dbReference type="SAM" id="Phobius"/>
    </source>
</evidence>
<keyword evidence="2" id="KW-0812">Transmembrane</keyword>
<evidence type="ECO:0000256" key="1">
    <source>
        <dbReference type="SAM" id="Coils"/>
    </source>
</evidence>
<evidence type="ECO:0000313" key="3">
    <source>
        <dbReference type="EMBL" id="QHT92415.1"/>
    </source>
</evidence>
<feature type="transmembrane region" description="Helical" evidence="2">
    <location>
        <begin position="144"/>
        <end position="170"/>
    </location>
</feature>
<organism evidence="3">
    <name type="scientific">viral metagenome</name>
    <dbReference type="NCBI Taxonomy" id="1070528"/>
    <lineage>
        <taxon>unclassified sequences</taxon>
        <taxon>metagenomes</taxon>
        <taxon>organismal metagenomes</taxon>
    </lineage>
</organism>
<proteinExistence type="predicted"/>
<keyword evidence="2" id="KW-1133">Transmembrane helix</keyword>
<protein>
    <submittedName>
        <fullName evidence="3">Uncharacterized protein</fullName>
    </submittedName>
</protein>
<dbReference type="EMBL" id="MN740184">
    <property type="protein sequence ID" value="QHT92415.1"/>
    <property type="molecule type" value="Genomic_DNA"/>
</dbReference>
<sequence>MAALLKQLMGVSHEPFATHDNLATTTLNITQDLESLRSTIHNSLTVGDKIFGQMGHADLTQDVNERNKDLQSKKDTLMNDIDKKEAIINRSNRDFSDVSDTIPETQPKKKLNFIEDYTMAILSMAYVFMLVTAVYFYVSTTTDTIATALLQSILGSAFVTLFAFMLLYYLT</sequence>
<reference evidence="3" key="1">
    <citation type="journal article" date="2020" name="Nature">
        <title>Giant virus diversity and host interactions through global metagenomics.</title>
        <authorList>
            <person name="Schulz F."/>
            <person name="Roux S."/>
            <person name="Paez-Espino D."/>
            <person name="Jungbluth S."/>
            <person name="Walsh D.A."/>
            <person name="Denef V.J."/>
            <person name="McMahon K.D."/>
            <person name="Konstantinidis K.T."/>
            <person name="Eloe-Fadrosh E.A."/>
            <person name="Kyrpides N.C."/>
            <person name="Woyke T."/>
        </authorList>
    </citation>
    <scope>NUCLEOTIDE SEQUENCE</scope>
    <source>
        <strain evidence="3">GVMAG-M-3300023184-88</strain>
    </source>
</reference>
<feature type="coiled-coil region" evidence="1">
    <location>
        <begin position="60"/>
        <end position="87"/>
    </location>
</feature>
<keyword evidence="2" id="KW-0472">Membrane</keyword>
<accession>A0A6C0IIT5</accession>
<dbReference type="AlphaFoldDB" id="A0A6C0IIT5"/>
<keyword evidence="1" id="KW-0175">Coiled coil</keyword>